<reference evidence="6" key="2">
    <citation type="submission" date="2023-02" db="EMBL/GenBank/DDBJ databases">
        <authorList>
            <consortium name="DOE Joint Genome Institute"/>
            <person name="Mondo S.J."/>
            <person name="Chang Y."/>
            <person name="Wang Y."/>
            <person name="Ahrendt S."/>
            <person name="Andreopoulos W."/>
            <person name="Barry K."/>
            <person name="Beard J."/>
            <person name="Benny G.L."/>
            <person name="Blankenship S."/>
            <person name="Bonito G."/>
            <person name="Cuomo C."/>
            <person name="Desiro A."/>
            <person name="Gervers K.A."/>
            <person name="Hundley H."/>
            <person name="Kuo A."/>
            <person name="LaButti K."/>
            <person name="Lang B.F."/>
            <person name="Lipzen A."/>
            <person name="O'Donnell K."/>
            <person name="Pangilinan J."/>
            <person name="Reynolds N."/>
            <person name="Sandor L."/>
            <person name="Smith M.W."/>
            <person name="Tsang A."/>
            <person name="Grigoriev I.V."/>
            <person name="Stajich J.E."/>
            <person name="Spatafora J.W."/>
        </authorList>
    </citation>
    <scope>NUCLEOTIDE SEQUENCE</scope>
    <source>
        <strain evidence="6">RSA 2281</strain>
    </source>
</reference>
<keyword evidence="7" id="KW-1185">Reference proteome</keyword>
<evidence type="ECO:0000259" key="5">
    <source>
        <dbReference type="PROSITE" id="PS51371"/>
    </source>
</evidence>
<dbReference type="GO" id="GO:0006535">
    <property type="term" value="P:cysteine biosynthetic process from serine"/>
    <property type="evidence" value="ECO:0007669"/>
    <property type="project" value="InterPro"/>
</dbReference>
<organism evidence="6 7">
    <name type="scientific">Phascolomyces articulosus</name>
    <dbReference type="NCBI Taxonomy" id="60185"/>
    <lineage>
        <taxon>Eukaryota</taxon>
        <taxon>Fungi</taxon>
        <taxon>Fungi incertae sedis</taxon>
        <taxon>Mucoromycota</taxon>
        <taxon>Mucoromycotina</taxon>
        <taxon>Mucoromycetes</taxon>
        <taxon>Mucorales</taxon>
        <taxon>Lichtheimiaceae</taxon>
        <taxon>Phascolomyces</taxon>
    </lineage>
</organism>
<dbReference type="InterPro" id="IPR000644">
    <property type="entry name" value="CBS_dom"/>
</dbReference>
<gene>
    <name evidence="6" type="ORF">BDA99DRAFT_518455</name>
</gene>
<dbReference type="InterPro" id="IPR050214">
    <property type="entry name" value="Cys_Synth/Cystath_Beta-Synth"/>
</dbReference>
<dbReference type="Proteomes" id="UP001209540">
    <property type="component" value="Unassembled WGS sequence"/>
</dbReference>
<dbReference type="InterPro" id="IPR036052">
    <property type="entry name" value="TrpB-like_PALP_sf"/>
</dbReference>
<keyword evidence="4" id="KW-0129">CBS domain</keyword>
<accession>A0AAD5JU05</accession>
<evidence type="ECO:0000313" key="7">
    <source>
        <dbReference type="Proteomes" id="UP001209540"/>
    </source>
</evidence>
<dbReference type="SMART" id="SM00116">
    <property type="entry name" value="CBS"/>
    <property type="match status" value="2"/>
</dbReference>
<dbReference type="PROSITE" id="PS00901">
    <property type="entry name" value="CYS_SYNTHASE"/>
    <property type="match status" value="1"/>
</dbReference>
<dbReference type="AlphaFoldDB" id="A0AAD5JU05"/>
<dbReference type="PROSITE" id="PS51371">
    <property type="entry name" value="CBS"/>
    <property type="match status" value="1"/>
</dbReference>
<dbReference type="EMBL" id="JAIXMP010000024">
    <property type="protein sequence ID" value="KAI9254458.1"/>
    <property type="molecule type" value="Genomic_DNA"/>
</dbReference>
<comment type="cofactor">
    <cofactor evidence="1">
        <name>pyridoxal 5'-phosphate</name>
        <dbReference type="ChEBI" id="CHEBI:597326"/>
    </cofactor>
</comment>
<dbReference type="SUPFAM" id="SSF54631">
    <property type="entry name" value="CBS-domain pair"/>
    <property type="match status" value="1"/>
</dbReference>
<sequence>MPLERQPPPIADAISDGIGLTPMVKLSHPSKVQLLGKLELANPTGSIKDRVAKHLLEEYGDKQTLIVPTSGNLGLAVASLAAKKRREHKQRVLTIVPERTSNDRIQMLKALGAEIVRSPNEARPDAPESPYVLATKLAEQLPNAVVLDETKLKQNCYEDLAEEILQQTKMEFDFLFVGVETGVVITNLAKILKAKVPHIKIMAVEPTNSALACVDEQHHHFLDWKIEDMGNNFVPPALDRSVVDTWFKVTDRDAFSTARRLILREGILCGPSSGAVVAAATQHANSIEQNSTTHEFKSVVILNDTAKNYTSTLLNDEWLLENNLADDIITQELEFLSTDRYRAASVEDLQLPAAVTIPPTASVSYALDVMMEREFSQLPVIRTDNKKLVGYVSLTSLQEQLEHNAIQPNTTVDHSMYAFKKKGTSTSKYQIITPDTSLADLAKFFDKNSFAVITDVNRKWCLGVATKYDLISFLHRRQFM</sequence>
<feature type="domain" description="CBS" evidence="5">
    <location>
        <begin position="350"/>
        <end position="411"/>
    </location>
</feature>
<dbReference type="Pfam" id="PF00291">
    <property type="entry name" value="PALP"/>
    <property type="match status" value="1"/>
</dbReference>
<dbReference type="Pfam" id="PF00571">
    <property type="entry name" value="CBS"/>
    <property type="match status" value="2"/>
</dbReference>
<evidence type="ECO:0000256" key="1">
    <source>
        <dbReference type="ARBA" id="ARBA00001933"/>
    </source>
</evidence>
<proteinExistence type="inferred from homology"/>
<evidence type="ECO:0000256" key="4">
    <source>
        <dbReference type="PROSITE-ProRule" id="PRU00703"/>
    </source>
</evidence>
<keyword evidence="3" id="KW-0663">Pyridoxal phosphate</keyword>
<evidence type="ECO:0000256" key="2">
    <source>
        <dbReference type="ARBA" id="ARBA00007103"/>
    </source>
</evidence>
<dbReference type="PANTHER" id="PTHR10314">
    <property type="entry name" value="CYSTATHIONINE BETA-SYNTHASE"/>
    <property type="match status" value="1"/>
</dbReference>
<dbReference type="SUPFAM" id="SSF53686">
    <property type="entry name" value="Tryptophan synthase beta subunit-like PLP-dependent enzymes"/>
    <property type="match status" value="1"/>
</dbReference>
<protein>
    <submittedName>
        <fullName evidence="6">Tryptophan synthase beta subunit-like PLP-dependent enzyme</fullName>
    </submittedName>
</protein>
<dbReference type="CDD" id="cd01561">
    <property type="entry name" value="CBS_like"/>
    <property type="match status" value="1"/>
</dbReference>
<comment type="caution">
    <text evidence="6">The sequence shown here is derived from an EMBL/GenBank/DDBJ whole genome shotgun (WGS) entry which is preliminary data.</text>
</comment>
<evidence type="ECO:0000313" key="6">
    <source>
        <dbReference type="EMBL" id="KAI9254458.1"/>
    </source>
</evidence>
<dbReference type="FunFam" id="3.40.50.1100:FF:000118">
    <property type="entry name" value="Related to CYS4-cystathionine beta-synthase"/>
    <property type="match status" value="1"/>
</dbReference>
<reference evidence="6" key="1">
    <citation type="journal article" date="2022" name="IScience">
        <title>Evolution of zygomycete secretomes and the origins of terrestrial fungal ecologies.</title>
        <authorList>
            <person name="Chang Y."/>
            <person name="Wang Y."/>
            <person name="Mondo S."/>
            <person name="Ahrendt S."/>
            <person name="Andreopoulos W."/>
            <person name="Barry K."/>
            <person name="Beard J."/>
            <person name="Benny G.L."/>
            <person name="Blankenship S."/>
            <person name="Bonito G."/>
            <person name="Cuomo C."/>
            <person name="Desiro A."/>
            <person name="Gervers K.A."/>
            <person name="Hundley H."/>
            <person name="Kuo A."/>
            <person name="LaButti K."/>
            <person name="Lang B.F."/>
            <person name="Lipzen A."/>
            <person name="O'Donnell K."/>
            <person name="Pangilinan J."/>
            <person name="Reynolds N."/>
            <person name="Sandor L."/>
            <person name="Smith M.E."/>
            <person name="Tsang A."/>
            <person name="Grigoriev I.V."/>
            <person name="Stajich J.E."/>
            <person name="Spatafora J.W."/>
        </authorList>
    </citation>
    <scope>NUCLEOTIDE SEQUENCE</scope>
    <source>
        <strain evidence="6">RSA 2281</strain>
    </source>
</reference>
<dbReference type="Gene3D" id="3.40.50.1100">
    <property type="match status" value="2"/>
</dbReference>
<name>A0AAD5JU05_9FUNG</name>
<evidence type="ECO:0000256" key="3">
    <source>
        <dbReference type="ARBA" id="ARBA00022898"/>
    </source>
</evidence>
<dbReference type="Gene3D" id="3.10.580.10">
    <property type="entry name" value="CBS-domain"/>
    <property type="match status" value="1"/>
</dbReference>
<dbReference type="InterPro" id="IPR046342">
    <property type="entry name" value="CBS_dom_sf"/>
</dbReference>
<comment type="similarity">
    <text evidence="2">Belongs to the cysteine synthase/cystathionine beta-synthase family.</text>
</comment>
<dbReference type="InterPro" id="IPR001926">
    <property type="entry name" value="TrpB-like_PALP"/>
</dbReference>
<dbReference type="InterPro" id="IPR001216">
    <property type="entry name" value="P-phosphate_BS"/>
</dbReference>